<proteinExistence type="predicted"/>
<organism evidence="2 3">
    <name type="scientific">Oldenlandia corymbosa var. corymbosa</name>
    <dbReference type="NCBI Taxonomy" id="529605"/>
    <lineage>
        <taxon>Eukaryota</taxon>
        <taxon>Viridiplantae</taxon>
        <taxon>Streptophyta</taxon>
        <taxon>Embryophyta</taxon>
        <taxon>Tracheophyta</taxon>
        <taxon>Spermatophyta</taxon>
        <taxon>Magnoliopsida</taxon>
        <taxon>eudicotyledons</taxon>
        <taxon>Gunneridae</taxon>
        <taxon>Pentapetalae</taxon>
        <taxon>asterids</taxon>
        <taxon>lamiids</taxon>
        <taxon>Gentianales</taxon>
        <taxon>Rubiaceae</taxon>
        <taxon>Rubioideae</taxon>
        <taxon>Spermacoceae</taxon>
        <taxon>Hedyotis-Oldenlandia complex</taxon>
        <taxon>Oldenlandia</taxon>
    </lineage>
</organism>
<feature type="domain" description="RNase H type-1" evidence="1">
    <location>
        <begin position="76"/>
        <end position="194"/>
    </location>
</feature>
<dbReference type="InterPro" id="IPR012337">
    <property type="entry name" value="RNaseH-like_sf"/>
</dbReference>
<dbReference type="Pfam" id="PF13456">
    <property type="entry name" value="RVT_3"/>
    <property type="match status" value="1"/>
</dbReference>
<dbReference type="PANTHER" id="PTHR47723:SF24">
    <property type="entry name" value="RNASE H TYPE-1 DOMAIN-CONTAINING PROTEIN"/>
    <property type="match status" value="1"/>
</dbReference>
<dbReference type="InterPro" id="IPR002156">
    <property type="entry name" value="RNaseH_domain"/>
</dbReference>
<dbReference type="AlphaFoldDB" id="A0AAV1CGF3"/>
<sequence>MNSSVFEGKRFHFHSIVFAIKTNVSCLLRVHNLRAGLRMEQQRVEHIFQVKVQLQKLKLIIMVSRKPPDPGSFILNTDGSTKESPREAGWSYVVRGEQRKMVHAACDYLGQDLSFKTEIQGILEGLKYCELQDLSTVQVQFDSKVAVDLLLKDKDFPWKFHMELTEISNILKRRCYQIIHVFREVNVVADLLAKLRSNGLHLDYDSYLEMPNKICGLLLLDQRSFSYLRIR</sequence>
<dbReference type="GO" id="GO:0003676">
    <property type="term" value="F:nucleic acid binding"/>
    <property type="evidence" value="ECO:0007669"/>
    <property type="project" value="InterPro"/>
</dbReference>
<dbReference type="SUPFAM" id="SSF53098">
    <property type="entry name" value="Ribonuclease H-like"/>
    <property type="match status" value="1"/>
</dbReference>
<dbReference type="InterPro" id="IPR044730">
    <property type="entry name" value="RNase_H-like_dom_plant"/>
</dbReference>
<keyword evidence="3" id="KW-1185">Reference proteome</keyword>
<evidence type="ECO:0000259" key="1">
    <source>
        <dbReference type="Pfam" id="PF13456"/>
    </source>
</evidence>
<dbReference type="InterPro" id="IPR053151">
    <property type="entry name" value="RNase_H-like"/>
</dbReference>
<dbReference type="EMBL" id="OX459119">
    <property type="protein sequence ID" value="CAI9094505.1"/>
    <property type="molecule type" value="Genomic_DNA"/>
</dbReference>
<dbReference type="InterPro" id="IPR036397">
    <property type="entry name" value="RNaseH_sf"/>
</dbReference>
<dbReference type="PANTHER" id="PTHR47723">
    <property type="entry name" value="OS05G0353850 PROTEIN"/>
    <property type="match status" value="1"/>
</dbReference>
<dbReference type="GO" id="GO:0004523">
    <property type="term" value="F:RNA-DNA hybrid ribonuclease activity"/>
    <property type="evidence" value="ECO:0007669"/>
    <property type="project" value="InterPro"/>
</dbReference>
<protein>
    <submittedName>
        <fullName evidence="2">OLC1v1030258C1</fullName>
    </submittedName>
</protein>
<name>A0AAV1CGF3_OLDCO</name>
<dbReference type="CDD" id="cd06222">
    <property type="entry name" value="RNase_H_like"/>
    <property type="match status" value="1"/>
</dbReference>
<reference evidence="2" key="1">
    <citation type="submission" date="2023-03" db="EMBL/GenBank/DDBJ databases">
        <authorList>
            <person name="Julca I."/>
        </authorList>
    </citation>
    <scope>NUCLEOTIDE SEQUENCE</scope>
</reference>
<accession>A0AAV1CGF3</accession>
<evidence type="ECO:0000313" key="2">
    <source>
        <dbReference type="EMBL" id="CAI9094505.1"/>
    </source>
</evidence>
<dbReference type="Proteomes" id="UP001161247">
    <property type="component" value="Chromosome 2"/>
</dbReference>
<gene>
    <name evidence="2" type="ORF">OLC1_LOCUS5653</name>
</gene>
<evidence type="ECO:0000313" key="3">
    <source>
        <dbReference type="Proteomes" id="UP001161247"/>
    </source>
</evidence>
<dbReference type="Gene3D" id="3.30.420.10">
    <property type="entry name" value="Ribonuclease H-like superfamily/Ribonuclease H"/>
    <property type="match status" value="1"/>
</dbReference>